<dbReference type="RefSeq" id="WP_015237288.1">
    <property type="nucleotide sequence ID" value="NC_019793.1"/>
</dbReference>
<proteinExistence type="predicted"/>
<dbReference type="PANTHER" id="PTHR36832">
    <property type="entry name" value="SLR1174 PROTEIN-RELATED"/>
    <property type="match status" value="1"/>
</dbReference>
<feature type="transmembrane region" description="Helical" evidence="1">
    <location>
        <begin position="145"/>
        <end position="172"/>
    </location>
</feature>
<dbReference type="PANTHER" id="PTHR36832:SF1">
    <property type="entry name" value="SLR1174 PROTEIN"/>
    <property type="match status" value="1"/>
</dbReference>
<dbReference type="InterPro" id="IPR010390">
    <property type="entry name" value="ABC-2_transporter-like"/>
</dbReference>
<dbReference type="Proteomes" id="UP000010467">
    <property type="component" value="Chromosome"/>
</dbReference>
<dbReference type="AlphaFoldDB" id="L0A725"/>
<evidence type="ECO:0000313" key="2">
    <source>
        <dbReference type="EMBL" id="AFZ68992.1"/>
    </source>
</evidence>
<evidence type="ECO:0000313" key="3">
    <source>
        <dbReference type="Proteomes" id="UP000010467"/>
    </source>
</evidence>
<dbReference type="eggNOG" id="COG4587">
    <property type="taxonomic scope" value="Bacteria"/>
</dbReference>
<feature type="transmembrane region" description="Helical" evidence="1">
    <location>
        <begin position="63"/>
        <end position="82"/>
    </location>
</feature>
<gene>
    <name evidence="2" type="ordered locus">Deipe_3562</name>
</gene>
<keyword evidence="1" id="KW-0472">Membrane</keyword>
<keyword evidence="1" id="KW-1133">Transmembrane helix</keyword>
<organism evidence="2 3">
    <name type="scientific">Deinococcus peraridilitoris (strain DSM 19664 / LMG 22246 / CIP 109416 / KR-200)</name>
    <dbReference type="NCBI Taxonomy" id="937777"/>
    <lineage>
        <taxon>Bacteria</taxon>
        <taxon>Thermotogati</taxon>
        <taxon>Deinococcota</taxon>
        <taxon>Deinococci</taxon>
        <taxon>Deinococcales</taxon>
        <taxon>Deinococcaceae</taxon>
        <taxon>Deinococcus</taxon>
    </lineage>
</organism>
<sequence length="267" mass="29276">MNLVRKLRAIFAAQVAHMTAYRAEIMIWMLAGTLSFVMMAVWIAQARSAPGGEIGGYDASAFASYFLGTWITGQFLVVWVVWELDYQVRLGQLSPKLLRPLDPIWEHVGNHLAEKVVRLPFIGLISAVILWLVPGARFSSDPLVYVAFAGMIALAFCVRFLIEYCLGLLCFWMESTTSLNNLSFLVYAGLGGVFAPLSLYPPALQDIARLTPYPYIVNLPARMLSGSAGWSEVASGALVLLGWLGALSLLRLGLWRAGLKRYGAVGA</sequence>
<feature type="transmembrane region" description="Helical" evidence="1">
    <location>
        <begin position="21"/>
        <end position="43"/>
    </location>
</feature>
<dbReference type="Pfam" id="PF06182">
    <property type="entry name" value="ABC2_membrane_6"/>
    <property type="match status" value="1"/>
</dbReference>
<evidence type="ECO:0000256" key="1">
    <source>
        <dbReference type="SAM" id="Phobius"/>
    </source>
</evidence>
<dbReference type="STRING" id="937777.Deipe_3562"/>
<dbReference type="EMBL" id="CP003382">
    <property type="protein sequence ID" value="AFZ68992.1"/>
    <property type="molecule type" value="Genomic_DNA"/>
</dbReference>
<keyword evidence="3" id="KW-1185">Reference proteome</keyword>
<protein>
    <submittedName>
        <fullName evidence="2">ABC-type uncharacterized transport system, permease component</fullName>
    </submittedName>
</protein>
<keyword evidence="1" id="KW-0812">Transmembrane</keyword>
<feature type="transmembrane region" description="Helical" evidence="1">
    <location>
        <begin position="233"/>
        <end position="254"/>
    </location>
</feature>
<dbReference type="HOGENOM" id="CLU_084465_1_1_0"/>
<dbReference type="PATRIC" id="fig|937777.3.peg.3572"/>
<name>L0A725_DEIPD</name>
<feature type="transmembrane region" description="Helical" evidence="1">
    <location>
        <begin position="116"/>
        <end position="133"/>
    </location>
</feature>
<feature type="transmembrane region" description="Helical" evidence="1">
    <location>
        <begin position="184"/>
        <end position="203"/>
    </location>
</feature>
<accession>L0A725</accession>
<dbReference type="KEGG" id="dpd:Deipe_3562"/>
<reference evidence="3" key="1">
    <citation type="submission" date="2012-03" db="EMBL/GenBank/DDBJ databases">
        <title>Complete sequence of chromosome of Deinococcus peraridilitoris DSM 19664.</title>
        <authorList>
            <person name="Lucas S."/>
            <person name="Copeland A."/>
            <person name="Lapidus A."/>
            <person name="Glavina del Rio T."/>
            <person name="Dalin E."/>
            <person name="Tice H."/>
            <person name="Bruce D."/>
            <person name="Goodwin L."/>
            <person name="Pitluck S."/>
            <person name="Peters L."/>
            <person name="Mikhailova N."/>
            <person name="Lu M."/>
            <person name="Kyrpides N."/>
            <person name="Mavromatis K."/>
            <person name="Ivanova N."/>
            <person name="Brettin T."/>
            <person name="Detter J.C."/>
            <person name="Han C."/>
            <person name="Larimer F."/>
            <person name="Land M."/>
            <person name="Hauser L."/>
            <person name="Markowitz V."/>
            <person name="Cheng J.-F."/>
            <person name="Hugenholtz P."/>
            <person name="Woyke T."/>
            <person name="Wu D."/>
            <person name="Pukall R."/>
            <person name="Steenblock K."/>
            <person name="Brambilla E."/>
            <person name="Klenk H.-P."/>
            <person name="Eisen J.A."/>
        </authorList>
    </citation>
    <scope>NUCLEOTIDE SEQUENCE [LARGE SCALE GENOMIC DNA]</scope>
    <source>
        <strain evidence="3">DSM 19664 / LMG 22246 / CIP 109416 / KR-200</strain>
    </source>
</reference>